<reference evidence="1 2" key="1">
    <citation type="submission" date="2024-03" db="EMBL/GenBank/DDBJ databases">
        <title>Bacilli Hybrid Assemblies.</title>
        <authorList>
            <person name="Kovac J."/>
        </authorList>
    </citation>
    <scope>NUCLEOTIDE SEQUENCE [LARGE SCALE GENOMIC DNA]</scope>
    <source>
        <strain evidence="1 2">FSL M8-0022</strain>
    </source>
</reference>
<accession>A0ABU9K4L4</accession>
<gene>
    <name evidence="1" type="ORF">NST17_20290</name>
</gene>
<evidence type="ECO:0000313" key="1">
    <source>
        <dbReference type="EMBL" id="MEL3959494.1"/>
    </source>
</evidence>
<comment type="caution">
    <text evidence="1">The sequence shown here is derived from an EMBL/GenBank/DDBJ whole genome shotgun (WGS) entry which is preliminary data.</text>
</comment>
<evidence type="ECO:0000313" key="2">
    <source>
        <dbReference type="Proteomes" id="UP001459714"/>
    </source>
</evidence>
<organism evidence="1 2">
    <name type="scientific">Caldifermentibacillus hisashii</name>
    <dbReference type="NCBI Taxonomy" id="996558"/>
    <lineage>
        <taxon>Bacteria</taxon>
        <taxon>Bacillati</taxon>
        <taxon>Bacillota</taxon>
        <taxon>Bacilli</taxon>
        <taxon>Bacillales</taxon>
        <taxon>Bacillaceae</taxon>
        <taxon>Caldifermentibacillus</taxon>
    </lineage>
</organism>
<dbReference type="RefSeq" id="WP_342021130.1">
    <property type="nucleotide sequence ID" value="NZ_JBBYAK010000002.1"/>
</dbReference>
<dbReference type="EMBL" id="JBBYAK010000002">
    <property type="protein sequence ID" value="MEL3959494.1"/>
    <property type="molecule type" value="Genomic_DNA"/>
</dbReference>
<keyword evidence="2" id="KW-1185">Reference proteome</keyword>
<sequence length="66" mass="7613">MNIAHVLAKFHLLIESPQNEKEFLETFSKDNIVASDIKIVLPDGNVIKAKYSILKEWKKIGFEEKI</sequence>
<proteinExistence type="predicted"/>
<protein>
    <submittedName>
        <fullName evidence="1">Uncharacterized protein</fullName>
    </submittedName>
</protein>
<dbReference type="Proteomes" id="UP001459714">
    <property type="component" value="Unassembled WGS sequence"/>
</dbReference>
<name>A0ABU9K4L4_9BACI</name>